<keyword evidence="5" id="KW-1185">Reference proteome</keyword>
<name>A0A291QRK1_9BACT</name>
<evidence type="ECO:0000313" key="4">
    <source>
        <dbReference type="EMBL" id="ATL46541.1"/>
    </source>
</evidence>
<keyword evidence="2" id="KW-0784">Thiamine biosynthesis</keyword>
<dbReference type="InterPro" id="IPR036206">
    <property type="entry name" value="ThiamineP_synth_sf"/>
</dbReference>
<dbReference type="GO" id="GO:0004789">
    <property type="term" value="F:thiamine-phosphate diphosphorylase activity"/>
    <property type="evidence" value="ECO:0007669"/>
    <property type="project" value="TreeGrafter"/>
</dbReference>
<dbReference type="InterPro" id="IPR022998">
    <property type="entry name" value="ThiamineP_synth_TenI"/>
</dbReference>
<feature type="domain" description="Thiamine phosphate synthase/TenI" evidence="3">
    <location>
        <begin position="15"/>
        <end position="174"/>
    </location>
</feature>
<dbReference type="GO" id="GO:0009228">
    <property type="term" value="P:thiamine biosynthetic process"/>
    <property type="evidence" value="ECO:0007669"/>
    <property type="project" value="UniProtKB-KW"/>
</dbReference>
<dbReference type="SUPFAM" id="SSF51391">
    <property type="entry name" value="Thiamin phosphate synthase"/>
    <property type="match status" value="1"/>
</dbReference>
<accession>A0A291QRK1</accession>
<reference evidence="4 5" key="1">
    <citation type="submission" date="2017-10" db="EMBL/GenBank/DDBJ databases">
        <title>Paenichitinophaga pekingensis gen. nov., sp. nov., isolated from activated sludge.</title>
        <authorList>
            <person name="Jin D."/>
            <person name="Kong X."/>
            <person name="Deng Y."/>
            <person name="Bai Z."/>
        </authorList>
    </citation>
    <scope>NUCLEOTIDE SEQUENCE [LARGE SCALE GENOMIC DNA]</scope>
    <source>
        <strain evidence="4 5">13</strain>
    </source>
</reference>
<dbReference type="Pfam" id="PF02581">
    <property type="entry name" value="TMP-TENI"/>
    <property type="match status" value="1"/>
</dbReference>
<dbReference type="PANTHER" id="PTHR20857:SF15">
    <property type="entry name" value="THIAMINE-PHOSPHATE SYNTHASE"/>
    <property type="match status" value="1"/>
</dbReference>
<dbReference type="KEGG" id="cbae:COR50_04755"/>
<dbReference type="OrthoDB" id="194683at2"/>
<dbReference type="PANTHER" id="PTHR20857">
    <property type="entry name" value="THIAMINE-PHOSPHATE PYROPHOSPHORYLASE"/>
    <property type="match status" value="1"/>
</dbReference>
<dbReference type="RefSeq" id="WP_098192929.1">
    <property type="nucleotide sequence ID" value="NZ_CP023777.1"/>
</dbReference>
<evidence type="ECO:0000256" key="1">
    <source>
        <dbReference type="ARBA" id="ARBA00004948"/>
    </source>
</evidence>
<evidence type="ECO:0000259" key="3">
    <source>
        <dbReference type="Pfam" id="PF02581"/>
    </source>
</evidence>
<gene>
    <name evidence="4" type="ORF">COR50_04755</name>
</gene>
<dbReference type="Proteomes" id="UP000220133">
    <property type="component" value="Chromosome"/>
</dbReference>
<dbReference type="InterPro" id="IPR013785">
    <property type="entry name" value="Aldolase_TIM"/>
</dbReference>
<protein>
    <recommendedName>
        <fullName evidence="3">Thiamine phosphate synthase/TenI domain-containing protein</fullName>
    </recommendedName>
</protein>
<dbReference type="GO" id="GO:0005737">
    <property type="term" value="C:cytoplasm"/>
    <property type="evidence" value="ECO:0007669"/>
    <property type="project" value="TreeGrafter"/>
</dbReference>
<evidence type="ECO:0000256" key="2">
    <source>
        <dbReference type="ARBA" id="ARBA00022977"/>
    </source>
</evidence>
<comment type="pathway">
    <text evidence="1">Cofactor biosynthesis; thiamine diphosphate biosynthesis.</text>
</comment>
<dbReference type="CDD" id="cd00564">
    <property type="entry name" value="TMP_TenI"/>
    <property type="match status" value="1"/>
</dbReference>
<dbReference type="EMBL" id="CP023777">
    <property type="protein sequence ID" value="ATL46541.1"/>
    <property type="molecule type" value="Genomic_DNA"/>
</dbReference>
<dbReference type="Gene3D" id="3.20.20.70">
    <property type="entry name" value="Aldolase class I"/>
    <property type="match status" value="1"/>
</dbReference>
<dbReference type="AlphaFoldDB" id="A0A291QRK1"/>
<evidence type="ECO:0000313" key="5">
    <source>
        <dbReference type="Proteomes" id="UP000220133"/>
    </source>
</evidence>
<sequence>MIWIFSAPEFMDTEHLQIQALLNAGLQKFVVRKPGKSRDEYLAFLSLFSPGDRKKMILADFPEIATGMGLGGIHFSTQLRTHYTLQQILSWRQGGMTCTTSTHGMKEFESLEEDFDYLFAGPLFESISKPGYQPKTRHQFEYSSNKLIALGGIQASVVEVARELGIKNIALLGAVWSNPGKAVENYLEIAKLWRQGNML</sequence>
<proteinExistence type="predicted"/>
<organism evidence="4 5">
    <name type="scientific">Chitinophaga caeni</name>
    <dbReference type="NCBI Taxonomy" id="2029983"/>
    <lineage>
        <taxon>Bacteria</taxon>
        <taxon>Pseudomonadati</taxon>
        <taxon>Bacteroidota</taxon>
        <taxon>Chitinophagia</taxon>
        <taxon>Chitinophagales</taxon>
        <taxon>Chitinophagaceae</taxon>
        <taxon>Chitinophaga</taxon>
    </lineage>
</organism>